<reference evidence="1" key="1">
    <citation type="submission" date="2020-03" db="EMBL/GenBank/DDBJ databases">
        <title>A high-quality chromosome-level genome assembly of a woody plant with both climbing and erect habits, Rhamnella rubrinervis.</title>
        <authorList>
            <person name="Lu Z."/>
            <person name="Yang Y."/>
            <person name="Zhu X."/>
            <person name="Sun Y."/>
        </authorList>
    </citation>
    <scope>NUCLEOTIDE SEQUENCE</scope>
    <source>
        <strain evidence="1">BYM</strain>
        <tissue evidence="1">Leaf</tissue>
    </source>
</reference>
<evidence type="ECO:0000313" key="1">
    <source>
        <dbReference type="EMBL" id="KAF3436013.1"/>
    </source>
</evidence>
<proteinExistence type="predicted"/>
<dbReference type="AlphaFoldDB" id="A0A8K0DVJ4"/>
<name>A0A8K0DVJ4_9ROSA</name>
<evidence type="ECO:0000313" key="2">
    <source>
        <dbReference type="Proteomes" id="UP000796880"/>
    </source>
</evidence>
<protein>
    <submittedName>
        <fullName evidence="1">Uncharacterized protein</fullName>
    </submittedName>
</protein>
<organism evidence="1 2">
    <name type="scientific">Rhamnella rubrinervis</name>
    <dbReference type="NCBI Taxonomy" id="2594499"/>
    <lineage>
        <taxon>Eukaryota</taxon>
        <taxon>Viridiplantae</taxon>
        <taxon>Streptophyta</taxon>
        <taxon>Embryophyta</taxon>
        <taxon>Tracheophyta</taxon>
        <taxon>Spermatophyta</taxon>
        <taxon>Magnoliopsida</taxon>
        <taxon>eudicotyledons</taxon>
        <taxon>Gunneridae</taxon>
        <taxon>Pentapetalae</taxon>
        <taxon>rosids</taxon>
        <taxon>fabids</taxon>
        <taxon>Rosales</taxon>
        <taxon>Rhamnaceae</taxon>
        <taxon>rhamnoid group</taxon>
        <taxon>Rhamneae</taxon>
        <taxon>Rhamnella</taxon>
    </lineage>
</organism>
<gene>
    <name evidence="1" type="ORF">FNV43_RR23105</name>
</gene>
<dbReference type="EMBL" id="VOIH02000010">
    <property type="protein sequence ID" value="KAF3436013.1"/>
    <property type="molecule type" value="Genomic_DNA"/>
</dbReference>
<accession>A0A8K0DVJ4</accession>
<sequence length="184" mass="20479">MAEKKSSEALKVMNLKQKEKVVWTKTQPQKAAVTLNPTEEFGGTTPTEPWFKPKAGSVFPVKKRLVKTMMFDYIVKSFRGFHFSPPSSAGNFQLEGGEGNSCFIKTVLPLKTVAVNKKKKIQAYPKFWLRLLSAENGFGFSLASELDPIPCLKSEILSPASKPRAVVNARVRNRNEKMGESGIQ</sequence>
<dbReference type="OrthoDB" id="1747351at2759"/>
<keyword evidence="2" id="KW-1185">Reference proteome</keyword>
<comment type="caution">
    <text evidence="1">The sequence shown here is derived from an EMBL/GenBank/DDBJ whole genome shotgun (WGS) entry which is preliminary data.</text>
</comment>
<dbReference type="Proteomes" id="UP000796880">
    <property type="component" value="Unassembled WGS sequence"/>
</dbReference>